<dbReference type="Pfam" id="PF07907">
    <property type="entry name" value="YibE_F"/>
    <property type="match status" value="1"/>
</dbReference>
<name>A0A1H4LUV7_TSUTY</name>
<dbReference type="STRING" id="57704.SAMN04489793_0703"/>
<proteinExistence type="predicted"/>
<feature type="transmembrane region" description="Helical" evidence="2">
    <location>
        <begin position="315"/>
        <end position="337"/>
    </location>
</feature>
<feature type="transmembrane region" description="Helical" evidence="2">
    <location>
        <begin position="249"/>
        <end position="267"/>
    </location>
</feature>
<keyword evidence="2" id="KW-0812">Transmembrane</keyword>
<dbReference type="RefSeq" id="WP_068627079.1">
    <property type="nucleotide sequence ID" value="NZ_CBDRGN010000005.1"/>
</dbReference>
<feature type="transmembrane region" description="Helical" evidence="2">
    <location>
        <begin position="378"/>
        <end position="400"/>
    </location>
</feature>
<evidence type="ECO:0000256" key="1">
    <source>
        <dbReference type="SAM" id="MobiDB-lite"/>
    </source>
</evidence>
<feature type="compositionally biased region" description="Pro residues" evidence="1">
    <location>
        <begin position="581"/>
        <end position="603"/>
    </location>
</feature>
<keyword evidence="2" id="KW-1133">Transmembrane helix</keyword>
<gene>
    <name evidence="3" type="ORF">SAMN04489793_0703</name>
</gene>
<keyword evidence="2" id="KW-0472">Membrane</keyword>
<dbReference type="PANTHER" id="PTHR41771:SF1">
    <property type="entry name" value="MEMBRANE PROTEIN"/>
    <property type="match status" value="1"/>
</dbReference>
<feature type="region of interest" description="Disordered" evidence="1">
    <location>
        <begin position="455"/>
        <end position="614"/>
    </location>
</feature>
<organism evidence="3 4">
    <name type="scientific">Tsukamurella tyrosinosolvens</name>
    <dbReference type="NCBI Taxonomy" id="57704"/>
    <lineage>
        <taxon>Bacteria</taxon>
        <taxon>Bacillati</taxon>
        <taxon>Actinomycetota</taxon>
        <taxon>Actinomycetes</taxon>
        <taxon>Mycobacteriales</taxon>
        <taxon>Tsukamurellaceae</taxon>
        <taxon>Tsukamurella</taxon>
    </lineage>
</organism>
<feature type="compositionally biased region" description="Pro residues" evidence="1">
    <location>
        <begin position="563"/>
        <end position="572"/>
    </location>
</feature>
<feature type="region of interest" description="Disordered" evidence="1">
    <location>
        <begin position="141"/>
        <end position="164"/>
    </location>
</feature>
<feature type="compositionally biased region" description="Low complexity" evidence="1">
    <location>
        <begin position="510"/>
        <end position="527"/>
    </location>
</feature>
<dbReference type="Proteomes" id="UP000182241">
    <property type="component" value="Unassembled WGS sequence"/>
</dbReference>
<dbReference type="AlphaFoldDB" id="A0A1H4LUV7"/>
<feature type="transmembrane region" description="Helical" evidence="2">
    <location>
        <begin position="195"/>
        <end position="216"/>
    </location>
</feature>
<feature type="compositionally biased region" description="Low complexity" evidence="1">
    <location>
        <begin position="478"/>
        <end position="498"/>
    </location>
</feature>
<feature type="transmembrane region" description="Helical" evidence="2">
    <location>
        <begin position="223"/>
        <end position="243"/>
    </location>
</feature>
<evidence type="ECO:0000313" key="4">
    <source>
        <dbReference type="Proteomes" id="UP000182241"/>
    </source>
</evidence>
<evidence type="ECO:0000313" key="3">
    <source>
        <dbReference type="EMBL" id="SEB74446.1"/>
    </source>
</evidence>
<feature type="transmembrane region" description="Helical" evidence="2">
    <location>
        <begin position="34"/>
        <end position="54"/>
    </location>
</feature>
<sequence>MTADHDHDVHDDPAAHVHSHSLTNISLGRWASRVVVGLLAVIGVLVVAGVILLWPSQIRVSVPSGPQTPTLAKGEVSEQMVGDCDFSPSGNGQLSDTEPHPVLNPDGGCLNSSVKITSGQDAGKWTMFSIGTQRMNVSAVPGKASPDAAPSGIDLSRPATPGTGQPDLAPGTKIMMSWNGGGVAGSPSNYAFYDYARGVSLWVWGLVFAAVVIAVAQWRGLRALLGLALSGVVIVFFALPSILDGHSAVWVALVASAVILYLVLYLAHGVSLRTSAALLGTLCSLAVCGVLAWLATATTQVTGLSSEDTTNLQAYAATVSTSGVLLAGFVIGALGVLNDVTITQSSATFELAKLSPKSSRRRTFLSAMRVGRDHIASTVYTLVFAYVGTALPLLLLFSIAGRPLGQVLTSDSVAIELVRAFVGGIGLALSVPLTTAIATLLAKPKRVAVSAEAAKRYADSHPDADPSEIRVRERRAAARAAAPSSSSDGAAAGAPARRAAAERPVEGSDAASPARRPTAAAEPQPETGQMPVAPPTGQFPVAPRPAAPRPEARTEARPTSQPLTPPPAPSPRPGRRRLPDEPIPAPPRPQPRPPVLPDPPVQDPPSRRGRHSAD</sequence>
<dbReference type="InterPro" id="IPR012507">
    <property type="entry name" value="YibE_F"/>
</dbReference>
<keyword evidence="4" id="KW-1185">Reference proteome</keyword>
<dbReference type="GeneID" id="300995709"/>
<feature type="compositionally biased region" description="Basic and acidic residues" evidence="1">
    <location>
        <begin position="455"/>
        <end position="476"/>
    </location>
</feature>
<feature type="transmembrane region" description="Helical" evidence="2">
    <location>
        <begin position="420"/>
        <end position="442"/>
    </location>
</feature>
<reference evidence="4" key="1">
    <citation type="submission" date="2016-10" db="EMBL/GenBank/DDBJ databases">
        <authorList>
            <person name="Varghese N."/>
            <person name="Submissions S."/>
        </authorList>
    </citation>
    <scope>NUCLEOTIDE SEQUENCE [LARGE SCALE GENOMIC DNA]</scope>
    <source>
        <strain evidence="4">DSM 44234</strain>
    </source>
</reference>
<evidence type="ECO:0000256" key="2">
    <source>
        <dbReference type="SAM" id="Phobius"/>
    </source>
</evidence>
<protein>
    <submittedName>
        <fullName evidence="3">YibE/F-like protein</fullName>
    </submittedName>
</protein>
<accession>A0A1H4LUV7</accession>
<feature type="transmembrane region" description="Helical" evidence="2">
    <location>
        <begin position="276"/>
        <end position="295"/>
    </location>
</feature>
<dbReference type="PANTHER" id="PTHR41771">
    <property type="entry name" value="MEMBRANE PROTEIN-RELATED"/>
    <property type="match status" value="1"/>
</dbReference>
<dbReference type="EMBL" id="FNSA01000003">
    <property type="protein sequence ID" value="SEB74446.1"/>
    <property type="molecule type" value="Genomic_DNA"/>
</dbReference>